<name>A0ABQ5KWT5_9EUKA</name>
<organism evidence="2 3">
    <name type="scientific">Aduncisulcus paluster</name>
    <dbReference type="NCBI Taxonomy" id="2918883"/>
    <lineage>
        <taxon>Eukaryota</taxon>
        <taxon>Metamonada</taxon>
        <taxon>Carpediemonas-like organisms</taxon>
        <taxon>Aduncisulcus</taxon>
    </lineage>
</organism>
<dbReference type="SUPFAM" id="SSF53474">
    <property type="entry name" value="alpha/beta-Hydrolases"/>
    <property type="match status" value="1"/>
</dbReference>
<dbReference type="Proteomes" id="UP001057375">
    <property type="component" value="Unassembled WGS sequence"/>
</dbReference>
<feature type="compositionally biased region" description="Polar residues" evidence="1">
    <location>
        <begin position="356"/>
        <end position="370"/>
    </location>
</feature>
<dbReference type="Pfam" id="PF05677">
    <property type="entry name" value="DUF818"/>
    <property type="match status" value="1"/>
</dbReference>
<evidence type="ECO:0000256" key="1">
    <source>
        <dbReference type="SAM" id="MobiDB-lite"/>
    </source>
</evidence>
<dbReference type="InterPro" id="IPR008536">
    <property type="entry name" value="DUF818"/>
</dbReference>
<accession>A0ABQ5KWT5</accession>
<evidence type="ECO:0000313" key="3">
    <source>
        <dbReference type="Proteomes" id="UP001057375"/>
    </source>
</evidence>
<feature type="compositionally biased region" description="Polar residues" evidence="1">
    <location>
        <begin position="292"/>
        <end position="301"/>
    </location>
</feature>
<protein>
    <recommendedName>
        <fullName evidence="4">Serine aminopeptidase S33 domain-containing protein</fullName>
    </recommendedName>
</protein>
<dbReference type="InterPro" id="IPR029058">
    <property type="entry name" value="AB_hydrolase_fold"/>
</dbReference>
<feature type="region of interest" description="Disordered" evidence="1">
    <location>
        <begin position="274"/>
        <end position="339"/>
    </location>
</feature>
<dbReference type="Gene3D" id="3.40.50.1820">
    <property type="entry name" value="alpha/beta hydrolase"/>
    <property type="match status" value="1"/>
</dbReference>
<proteinExistence type="predicted"/>
<feature type="region of interest" description="Disordered" evidence="1">
    <location>
        <begin position="353"/>
        <end position="379"/>
    </location>
</feature>
<gene>
    <name evidence="2" type="ORF">ADUPG1_009801</name>
</gene>
<dbReference type="EMBL" id="BQXS01011334">
    <property type="protein sequence ID" value="GKT36920.1"/>
    <property type="molecule type" value="Genomic_DNA"/>
</dbReference>
<feature type="compositionally biased region" description="Basic residues" evidence="1">
    <location>
        <begin position="320"/>
        <end position="329"/>
    </location>
</feature>
<dbReference type="PANTHER" id="PTHR12277:SF81">
    <property type="entry name" value="PROTEIN ABHD13"/>
    <property type="match status" value="1"/>
</dbReference>
<keyword evidence="3" id="KW-1185">Reference proteome</keyword>
<dbReference type="PANTHER" id="PTHR12277">
    <property type="entry name" value="ALPHA/BETA HYDROLASE DOMAIN-CONTAINING PROTEIN"/>
    <property type="match status" value="1"/>
</dbReference>
<feature type="compositionally biased region" description="Basic and acidic residues" evidence="1">
    <location>
        <begin position="280"/>
        <end position="290"/>
    </location>
</feature>
<sequence>MGAIVSTCAFPDVKSSYEPDDVDGLVFIPLGDKKHPDYQIAVKPLLKPGVNYTIIYSHGNAEDIGQLGTVSTFLSIELKCNVIVYDYPGYGLSSGKPSDKSLCMAALAVYRYATNTLKIPPESIISYGRSIGSVAATHIAFTHKNVAGLVLQSPLASAYRVVFKVKSTLLFDQFRNVDKVKTITTPVLIIHGRKDQIIPFHNAETLLANSPTAVTPLFLDNARHNNILSHFCVDLMLRLKRFVQFEIRKYSHSYTVTVPPQEIGLGRMGPSHISSSSFVGERRRLTDHSRRTTYTPASTLATGKDSESEEDEDIIASRMKFGKKNKKRDKMKESDVEEGVPTAAVLAAEKVALAHSSRSSTTADGESSTYLVEREEDSF</sequence>
<evidence type="ECO:0000313" key="2">
    <source>
        <dbReference type="EMBL" id="GKT36920.1"/>
    </source>
</evidence>
<reference evidence="2" key="1">
    <citation type="submission" date="2022-03" db="EMBL/GenBank/DDBJ databases">
        <title>Draft genome sequence of Aduncisulcus paluster, a free-living microaerophilic Fornicata.</title>
        <authorList>
            <person name="Yuyama I."/>
            <person name="Kume K."/>
            <person name="Tamura T."/>
            <person name="Inagaki Y."/>
            <person name="Hashimoto T."/>
        </authorList>
    </citation>
    <scope>NUCLEOTIDE SEQUENCE</scope>
    <source>
        <strain evidence="2">NY0171</strain>
    </source>
</reference>
<evidence type="ECO:0008006" key="4">
    <source>
        <dbReference type="Google" id="ProtNLM"/>
    </source>
</evidence>
<comment type="caution">
    <text evidence="2">The sequence shown here is derived from an EMBL/GenBank/DDBJ whole genome shotgun (WGS) entry which is preliminary data.</text>
</comment>